<accession>A0A7X3KBM8</accession>
<dbReference type="GO" id="GO:0005829">
    <property type="term" value="C:cytosol"/>
    <property type="evidence" value="ECO:0007669"/>
    <property type="project" value="TreeGrafter"/>
</dbReference>
<dbReference type="InterPro" id="IPR050197">
    <property type="entry name" value="Aldolase_class_II_sugar_metab"/>
</dbReference>
<evidence type="ECO:0000256" key="10">
    <source>
        <dbReference type="ARBA" id="ARBA00032206"/>
    </source>
</evidence>
<evidence type="ECO:0000259" key="14">
    <source>
        <dbReference type="SMART" id="SM01007"/>
    </source>
</evidence>
<comment type="similarity">
    <text evidence="3">Belongs to the aldolase class II family. AraD/FucA subfamily.</text>
</comment>
<evidence type="ECO:0000256" key="9">
    <source>
        <dbReference type="ARBA" id="ARBA00023277"/>
    </source>
</evidence>
<proteinExistence type="inferred from homology"/>
<comment type="pathway">
    <text evidence="12">Carbohydrate degradation; L-arabinose degradation via L-ribulose; D-xylulose 5-phosphate from L-arabinose (bacterial route): step 3/3.</text>
</comment>
<evidence type="ECO:0000256" key="11">
    <source>
        <dbReference type="ARBA" id="ARBA00053542"/>
    </source>
</evidence>
<dbReference type="InterPro" id="IPR036409">
    <property type="entry name" value="Aldolase_II/adducin_N_sf"/>
</dbReference>
<comment type="caution">
    <text evidence="15">The sequence shown here is derived from an EMBL/GenBank/DDBJ whole genome shotgun (WGS) entry which is preliminary data.</text>
</comment>
<evidence type="ECO:0000256" key="6">
    <source>
        <dbReference type="ARBA" id="ARBA00022833"/>
    </source>
</evidence>
<evidence type="ECO:0000256" key="12">
    <source>
        <dbReference type="ARBA" id="ARBA00060520"/>
    </source>
</evidence>
<dbReference type="InterPro" id="IPR001303">
    <property type="entry name" value="Aldolase_II/adducin_N"/>
</dbReference>
<dbReference type="GO" id="GO:0008742">
    <property type="term" value="F:L-ribulose-phosphate 4-epimerase activity"/>
    <property type="evidence" value="ECO:0007669"/>
    <property type="project" value="UniProtKB-EC"/>
</dbReference>
<keyword evidence="18" id="KW-1185">Reference proteome</keyword>
<dbReference type="GO" id="GO:0019568">
    <property type="term" value="P:arabinose catabolic process"/>
    <property type="evidence" value="ECO:0007669"/>
    <property type="project" value="UniProtKB-KW"/>
</dbReference>
<dbReference type="RefSeq" id="WP_160332607.1">
    <property type="nucleotide sequence ID" value="NZ_CP128228.1"/>
</dbReference>
<evidence type="ECO:0000256" key="7">
    <source>
        <dbReference type="ARBA" id="ARBA00022935"/>
    </source>
</evidence>
<evidence type="ECO:0000256" key="13">
    <source>
        <dbReference type="ARBA" id="ARBA00074961"/>
    </source>
</evidence>
<dbReference type="SUPFAM" id="SSF53639">
    <property type="entry name" value="AraD/HMP-PK domain-like"/>
    <property type="match status" value="1"/>
</dbReference>
<dbReference type="AlphaFoldDB" id="A0A7X3KBM8"/>
<name>A0A7X3KBM8_9STRE</name>
<evidence type="ECO:0000313" key="18">
    <source>
        <dbReference type="Proteomes" id="UP000563349"/>
    </source>
</evidence>
<keyword evidence="9" id="KW-0119">Carbohydrate metabolism</keyword>
<dbReference type="Gene3D" id="3.40.225.10">
    <property type="entry name" value="Class II aldolase/adducin N-terminal domain"/>
    <property type="match status" value="1"/>
</dbReference>
<dbReference type="PANTHER" id="PTHR22789">
    <property type="entry name" value="FUCULOSE PHOSPHATE ALDOLASE"/>
    <property type="match status" value="1"/>
</dbReference>
<keyword evidence="5" id="KW-0479">Metal-binding</keyword>
<evidence type="ECO:0000256" key="5">
    <source>
        <dbReference type="ARBA" id="ARBA00022723"/>
    </source>
</evidence>
<dbReference type="FunFam" id="3.40.225.10:FF:000001">
    <property type="entry name" value="L-ribulose-5-phosphate 4-epimerase UlaF"/>
    <property type="match status" value="1"/>
</dbReference>
<dbReference type="NCBIfam" id="NF006047">
    <property type="entry name" value="PRK08193.1"/>
    <property type="match status" value="1"/>
</dbReference>
<dbReference type="NCBIfam" id="NF009003">
    <property type="entry name" value="PRK12348.1"/>
    <property type="match status" value="1"/>
</dbReference>
<evidence type="ECO:0000256" key="4">
    <source>
        <dbReference type="ARBA" id="ARBA00013186"/>
    </source>
</evidence>
<organism evidence="15 17">
    <name type="scientific">Streptococcus danieliae</name>
    <dbReference type="NCBI Taxonomy" id="747656"/>
    <lineage>
        <taxon>Bacteria</taxon>
        <taxon>Bacillati</taxon>
        <taxon>Bacillota</taxon>
        <taxon>Bacilli</taxon>
        <taxon>Lactobacillales</taxon>
        <taxon>Streptococcaceae</taxon>
        <taxon>Streptococcus</taxon>
    </lineage>
</organism>
<evidence type="ECO:0000256" key="8">
    <source>
        <dbReference type="ARBA" id="ARBA00023235"/>
    </source>
</evidence>
<dbReference type="GO" id="GO:0046872">
    <property type="term" value="F:metal ion binding"/>
    <property type="evidence" value="ECO:0007669"/>
    <property type="project" value="UniProtKB-KW"/>
</dbReference>
<dbReference type="EMBL" id="WSRS01000024">
    <property type="protein sequence ID" value="MVX58796.1"/>
    <property type="molecule type" value="Genomic_DNA"/>
</dbReference>
<feature type="domain" description="Class II aldolase/adducin N-terminal" evidence="14">
    <location>
        <begin position="8"/>
        <end position="198"/>
    </location>
</feature>
<comment type="function">
    <text evidence="11">Involved in the degradation of L-arabinose. Catalyzes the interconversion of L-ribulose 5-phosphate (LRu5P) and D-xylulose 5-phosphate (D-Xu5P) via a retroaldol/aldol mechanism (carbon-carbon bond cleavage analogous to a class II aldolase reaction).</text>
</comment>
<dbReference type="NCBIfam" id="NF009625">
    <property type="entry name" value="PRK13145.1"/>
    <property type="match status" value="1"/>
</dbReference>
<dbReference type="PANTHER" id="PTHR22789:SF8">
    <property type="entry name" value="L-RIBULOSE-5-PHOSPHATE 4-EPIMERASE SGBE"/>
    <property type="match status" value="1"/>
</dbReference>
<evidence type="ECO:0000313" key="17">
    <source>
        <dbReference type="Proteomes" id="UP000461595"/>
    </source>
</evidence>
<dbReference type="Pfam" id="PF00596">
    <property type="entry name" value="Aldolase_II"/>
    <property type="match status" value="1"/>
</dbReference>
<comment type="catalytic activity">
    <reaction evidence="1">
        <text>L-ribulose 5-phosphate = D-xylulose 5-phosphate</text>
        <dbReference type="Rhea" id="RHEA:22368"/>
        <dbReference type="ChEBI" id="CHEBI:57737"/>
        <dbReference type="ChEBI" id="CHEBI:58226"/>
        <dbReference type="EC" id="5.1.3.4"/>
    </reaction>
</comment>
<dbReference type="OrthoDB" id="9786287at2"/>
<evidence type="ECO:0000256" key="2">
    <source>
        <dbReference type="ARBA" id="ARBA00001947"/>
    </source>
</evidence>
<sequence>MLLKELRQRVYEANIALPQHGLVKFTWGNVSAIDREAGLIVIKPSGVDYDLLSPENMVVTDLDGNVVEGDLNPSSDLATHVELYKAFPNVGGVVHTHSTEAVGWAQAGRDIPFYGTTHADYFYGPIPAARSLTEDEIDRAYEMETGTVIIETFRERDLDPMAVPGIVVRNHGPFTWGKSPEEAVYHSVVLEEVAKMARFTEAINPQVEEAPQFLMDKHYLRKHGPNAYYGQKGQSH</sequence>
<dbReference type="EC" id="5.1.3.4" evidence="4"/>
<dbReference type="Proteomes" id="UP000563349">
    <property type="component" value="Unassembled WGS sequence"/>
</dbReference>
<evidence type="ECO:0000313" key="15">
    <source>
        <dbReference type="EMBL" id="MVX58796.1"/>
    </source>
</evidence>
<keyword evidence="7" id="KW-0054">Arabinose catabolism</keyword>
<reference evidence="16 18" key="2">
    <citation type="submission" date="2020-07" db="EMBL/GenBank/DDBJ databases">
        <title>MOT database genomes.</title>
        <authorList>
            <person name="Joseph S."/>
            <person name="Aduse-Opoku J."/>
            <person name="Hashim A."/>
            <person name="Wade W."/>
            <person name="Curtis M."/>
        </authorList>
    </citation>
    <scope>NUCLEOTIDE SEQUENCE [LARGE SCALE GENOMIC DNA]</scope>
    <source>
        <strain evidence="16 18">CCW311</strain>
    </source>
</reference>
<protein>
    <recommendedName>
        <fullName evidence="13">L-ribulose-5-phosphate 4-epimerase</fullName>
        <ecNumber evidence="4">5.1.3.4</ecNumber>
    </recommendedName>
    <alternativeName>
        <fullName evidence="10">Phosphoribulose isomerase</fullName>
    </alternativeName>
</protein>
<evidence type="ECO:0000256" key="1">
    <source>
        <dbReference type="ARBA" id="ARBA00001726"/>
    </source>
</evidence>
<gene>
    <name evidence="15" type="ORF">E5983_03935</name>
    <name evidence="16" type="ORF">HZY93_06890</name>
</gene>
<comment type="cofactor">
    <cofactor evidence="2">
        <name>Zn(2+)</name>
        <dbReference type="ChEBI" id="CHEBI:29105"/>
    </cofactor>
</comment>
<dbReference type="EMBL" id="JACBYG010000097">
    <property type="protein sequence ID" value="NYS49680.1"/>
    <property type="molecule type" value="Genomic_DNA"/>
</dbReference>
<dbReference type="SMART" id="SM01007">
    <property type="entry name" value="Aldolase_II"/>
    <property type="match status" value="1"/>
</dbReference>
<reference evidence="15 17" key="1">
    <citation type="submission" date="2019-12" db="EMBL/GenBank/DDBJ databases">
        <title>Microbes associate with the intestines of laboratory mice.</title>
        <authorList>
            <person name="Navarre W."/>
            <person name="Wong E."/>
        </authorList>
    </citation>
    <scope>NUCLEOTIDE SEQUENCE [LARGE SCALE GENOMIC DNA]</scope>
    <source>
        <strain evidence="15 17">NM51_B2-22</strain>
    </source>
</reference>
<dbReference type="GO" id="GO:0016832">
    <property type="term" value="F:aldehyde-lyase activity"/>
    <property type="evidence" value="ECO:0007669"/>
    <property type="project" value="TreeGrafter"/>
</dbReference>
<evidence type="ECO:0000256" key="3">
    <source>
        <dbReference type="ARBA" id="ARBA00010037"/>
    </source>
</evidence>
<dbReference type="Proteomes" id="UP000461595">
    <property type="component" value="Unassembled WGS sequence"/>
</dbReference>
<keyword evidence="6" id="KW-0862">Zinc</keyword>
<keyword evidence="8 15" id="KW-0413">Isomerase</keyword>
<evidence type="ECO:0000313" key="16">
    <source>
        <dbReference type="EMBL" id="NYS49680.1"/>
    </source>
</evidence>
<dbReference type="CDD" id="cd00398">
    <property type="entry name" value="Aldolase_II"/>
    <property type="match status" value="1"/>
</dbReference>